<feature type="transmembrane region" description="Helical" evidence="7">
    <location>
        <begin position="275"/>
        <end position="297"/>
    </location>
</feature>
<evidence type="ECO:0000259" key="8">
    <source>
        <dbReference type="PROSITE" id="PS50850"/>
    </source>
</evidence>
<dbReference type="Pfam" id="PF07690">
    <property type="entry name" value="MFS_1"/>
    <property type="match status" value="1"/>
</dbReference>
<sequence>MTSHQTQAVRPQPQADPRRWAGLAVLAGSLLVVVMDMTILNVAVPALAADLRPSSTQLLWIVDSYSLVIAGLLVTVAALGDRWGRRRMLLTGYAVFAAASLLVLVASTPWAVVAVRALLGVGGAMIMPSTLASIRTLFPDPRERATALGLWGATAGVGGGLGPIVGGLLLENFSWHAAFLVNVPVMLVAIVAAWILLPESRADRPAPLDAPAAAGAGVGLVALVYAIKHLSKEGLTVPSVAAAVLAVVALTWFVRRCLRRPEPVLDVRLFTRRPFTAGVLAALLTSLAMAGAMLLGAQWLQLVEGLSPIRGGVALLPAAIGGAVAAPLAPGLAARVGVRPVLAGGLAVGGLGFSLLFWAPQPLEIPWAAVAFALVGISTGSLAIASALIMGSAPADRAGNAAAIEEVSYEVGAALGVATLGSAAAGVYRGDLPVAQLREAGLPDAALPAVQDSIGGALTVAQQLGPAGQAVADLARTAFTDAFTKVGLLGGLLMLVAAAAVWLLTPRDLDLADGHH</sequence>
<protein>
    <submittedName>
        <fullName evidence="9">DHA2 family multidrug resistance protein-like MFS transporter</fullName>
    </submittedName>
</protein>
<evidence type="ECO:0000256" key="2">
    <source>
        <dbReference type="ARBA" id="ARBA00022448"/>
    </source>
</evidence>
<keyword evidence="2" id="KW-0813">Transport</keyword>
<feature type="transmembrane region" description="Helical" evidence="7">
    <location>
        <begin position="309"/>
        <end position="329"/>
    </location>
</feature>
<dbReference type="InterPro" id="IPR011701">
    <property type="entry name" value="MFS"/>
</dbReference>
<dbReference type="CDD" id="cd17321">
    <property type="entry name" value="MFS_MMR_MDR_like"/>
    <property type="match status" value="1"/>
</dbReference>
<feature type="transmembrane region" description="Helical" evidence="7">
    <location>
        <begin position="208"/>
        <end position="228"/>
    </location>
</feature>
<dbReference type="Gene3D" id="1.20.1720.10">
    <property type="entry name" value="Multidrug resistance protein D"/>
    <property type="match status" value="1"/>
</dbReference>
<dbReference type="PROSITE" id="PS50850">
    <property type="entry name" value="MFS"/>
    <property type="match status" value="1"/>
</dbReference>
<dbReference type="RefSeq" id="WP_268885483.1">
    <property type="nucleotide sequence ID" value="NZ_CAJTBP010000001.1"/>
</dbReference>
<evidence type="ECO:0000256" key="6">
    <source>
        <dbReference type="ARBA" id="ARBA00023136"/>
    </source>
</evidence>
<feature type="transmembrane region" description="Helical" evidence="7">
    <location>
        <begin position="175"/>
        <end position="196"/>
    </location>
</feature>
<dbReference type="GO" id="GO:0005886">
    <property type="term" value="C:plasma membrane"/>
    <property type="evidence" value="ECO:0007669"/>
    <property type="project" value="UniProtKB-SubCell"/>
</dbReference>
<dbReference type="InterPro" id="IPR036259">
    <property type="entry name" value="MFS_trans_sf"/>
</dbReference>
<feature type="transmembrane region" description="Helical" evidence="7">
    <location>
        <begin position="341"/>
        <end position="359"/>
    </location>
</feature>
<dbReference type="AlphaFoldDB" id="A0A542XDJ8"/>
<keyword evidence="3" id="KW-1003">Cell membrane</keyword>
<keyword evidence="6 7" id="KW-0472">Membrane</keyword>
<feature type="transmembrane region" description="Helical" evidence="7">
    <location>
        <begin position="20"/>
        <end position="46"/>
    </location>
</feature>
<organism evidence="9 10">
    <name type="scientific">Barrientosiimonas humi</name>
    <dbReference type="NCBI Taxonomy" id="999931"/>
    <lineage>
        <taxon>Bacteria</taxon>
        <taxon>Bacillati</taxon>
        <taxon>Actinomycetota</taxon>
        <taxon>Actinomycetes</taxon>
        <taxon>Micrococcales</taxon>
        <taxon>Dermacoccaceae</taxon>
        <taxon>Barrientosiimonas</taxon>
    </lineage>
</organism>
<feature type="transmembrane region" description="Helical" evidence="7">
    <location>
        <begin position="486"/>
        <end position="505"/>
    </location>
</feature>
<feature type="transmembrane region" description="Helical" evidence="7">
    <location>
        <begin position="58"/>
        <end position="80"/>
    </location>
</feature>
<dbReference type="SUPFAM" id="SSF103473">
    <property type="entry name" value="MFS general substrate transporter"/>
    <property type="match status" value="1"/>
</dbReference>
<reference evidence="9 10" key="1">
    <citation type="submission" date="2019-06" db="EMBL/GenBank/DDBJ databases">
        <title>Sequencing the genomes of 1000 actinobacteria strains.</title>
        <authorList>
            <person name="Klenk H.-P."/>
        </authorList>
    </citation>
    <scope>NUCLEOTIDE SEQUENCE [LARGE SCALE GENOMIC DNA]</scope>
    <source>
        <strain evidence="9 10">DSM 24617</strain>
    </source>
</reference>
<comment type="subcellular location">
    <subcellularLocation>
        <location evidence="1">Cell membrane</location>
        <topology evidence="1">Multi-pass membrane protein</topology>
    </subcellularLocation>
</comment>
<dbReference type="InterPro" id="IPR020846">
    <property type="entry name" value="MFS_dom"/>
</dbReference>
<keyword evidence="4 7" id="KW-0812">Transmembrane</keyword>
<dbReference type="Gene3D" id="1.20.1250.20">
    <property type="entry name" value="MFS general substrate transporter like domains"/>
    <property type="match status" value="1"/>
</dbReference>
<proteinExistence type="predicted"/>
<dbReference type="Proteomes" id="UP000318336">
    <property type="component" value="Unassembled WGS sequence"/>
</dbReference>
<feature type="transmembrane region" description="Helical" evidence="7">
    <location>
        <begin position="150"/>
        <end position="169"/>
    </location>
</feature>
<accession>A0A542XDJ8</accession>
<dbReference type="PRINTS" id="PR01036">
    <property type="entry name" value="TCRTETB"/>
</dbReference>
<name>A0A542XDJ8_9MICO</name>
<feature type="transmembrane region" description="Helical" evidence="7">
    <location>
        <begin position="234"/>
        <end position="254"/>
    </location>
</feature>
<dbReference type="PANTHER" id="PTHR42718:SF47">
    <property type="entry name" value="METHYL VIOLOGEN RESISTANCE PROTEIN SMVA"/>
    <property type="match status" value="1"/>
</dbReference>
<feature type="transmembrane region" description="Helical" evidence="7">
    <location>
        <begin position="92"/>
        <end position="112"/>
    </location>
</feature>
<evidence type="ECO:0000313" key="10">
    <source>
        <dbReference type="Proteomes" id="UP000318336"/>
    </source>
</evidence>
<keyword evidence="5 7" id="KW-1133">Transmembrane helix</keyword>
<dbReference type="EMBL" id="VFOK01000001">
    <property type="protein sequence ID" value="TQL33912.1"/>
    <property type="molecule type" value="Genomic_DNA"/>
</dbReference>
<feature type="transmembrane region" description="Helical" evidence="7">
    <location>
        <begin position="118"/>
        <end position="138"/>
    </location>
</feature>
<gene>
    <name evidence="9" type="ORF">FB554_2068</name>
</gene>
<evidence type="ECO:0000313" key="9">
    <source>
        <dbReference type="EMBL" id="TQL33912.1"/>
    </source>
</evidence>
<evidence type="ECO:0000256" key="1">
    <source>
        <dbReference type="ARBA" id="ARBA00004651"/>
    </source>
</evidence>
<evidence type="ECO:0000256" key="7">
    <source>
        <dbReference type="SAM" id="Phobius"/>
    </source>
</evidence>
<evidence type="ECO:0000256" key="3">
    <source>
        <dbReference type="ARBA" id="ARBA00022475"/>
    </source>
</evidence>
<feature type="transmembrane region" description="Helical" evidence="7">
    <location>
        <begin position="365"/>
        <end position="389"/>
    </location>
</feature>
<evidence type="ECO:0000256" key="4">
    <source>
        <dbReference type="ARBA" id="ARBA00022692"/>
    </source>
</evidence>
<comment type="caution">
    <text evidence="9">The sequence shown here is derived from an EMBL/GenBank/DDBJ whole genome shotgun (WGS) entry which is preliminary data.</text>
</comment>
<keyword evidence="10" id="KW-1185">Reference proteome</keyword>
<evidence type="ECO:0000256" key="5">
    <source>
        <dbReference type="ARBA" id="ARBA00022989"/>
    </source>
</evidence>
<feature type="domain" description="Major facilitator superfamily (MFS) profile" evidence="8">
    <location>
        <begin position="22"/>
        <end position="509"/>
    </location>
</feature>
<dbReference type="GO" id="GO:0022857">
    <property type="term" value="F:transmembrane transporter activity"/>
    <property type="evidence" value="ECO:0007669"/>
    <property type="project" value="InterPro"/>
</dbReference>
<dbReference type="PANTHER" id="PTHR42718">
    <property type="entry name" value="MAJOR FACILITATOR SUPERFAMILY MULTIDRUG TRANSPORTER MFSC"/>
    <property type="match status" value="1"/>
</dbReference>